<evidence type="ECO:0000259" key="1">
    <source>
        <dbReference type="Pfam" id="PF14244"/>
    </source>
</evidence>
<reference evidence="2" key="1">
    <citation type="submission" date="2020-06" db="EMBL/GenBank/DDBJ databases">
        <authorList>
            <person name="Li T."/>
            <person name="Hu X."/>
            <person name="Zhang T."/>
            <person name="Song X."/>
            <person name="Zhang H."/>
            <person name="Dai N."/>
            <person name="Sheng W."/>
            <person name="Hou X."/>
            <person name="Wei L."/>
        </authorList>
    </citation>
    <scope>NUCLEOTIDE SEQUENCE</scope>
    <source>
        <strain evidence="2">G02</strain>
        <tissue evidence="2">Leaf</tissue>
    </source>
</reference>
<reference evidence="2" key="2">
    <citation type="journal article" date="2024" name="Plant">
        <title>Genomic evolution and insights into agronomic trait innovations of Sesamum species.</title>
        <authorList>
            <person name="Miao H."/>
            <person name="Wang L."/>
            <person name="Qu L."/>
            <person name="Liu H."/>
            <person name="Sun Y."/>
            <person name="Le M."/>
            <person name="Wang Q."/>
            <person name="Wei S."/>
            <person name="Zheng Y."/>
            <person name="Lin W."/>
            <person name="Duan Y."/>
            <person name="Cao H."/>
            <person name="Xiong S."/>
            <person name="Wang X."/>
            <person name="Wei L."/>
            <person name="Li C."/>
            <person name="Ma Q."/>
            <person name="Ju M."/>
            <person name="Zhao R."/>
            <person name="Li G."/>
            <person name="Mu C."/>
            <person name="Tian Q."/>
            <person name="Mei H."/>
            <person name="Zhang T."/>
            <person name="Gao T."/>
            <person name="Zhang H."/>
        </authorList>
    </citation>
    <scope>NUCLEOTIDE SEQUENCE</scope>
    <source>
        <strain evidence="2">G02</strain>
    </source>
</reference>
<organism evidence="2">
    <name type="scientific">Sesamum radiatum</name>
    <name type="common">Black benniseed</name>
    <dbReference type="NCBI Taxonomy" id="300843"/>
    <lineage>
        <taxon>Eukaryota</taxon>
        <taxon>Viridiplantae</taxon>
        <taxon>Streptophyta</taxon>
        <taxon>Embryophyta</taxon>
        <taxon>Tracheophyta</taxon>
        <taxon>Spermatophyta</taxon>
        <taxon>Magnoliopsida</taxon>
        <taxon>eudicotyledons</taxon>
        <taxon>Gunneridae</taxon>
        <taxon>Pentapetalae</taxon>
        <taxon>asterids</taxon>
        <taxon>lamiids</taxon>
        <taxon>Lamiales</taxon>
        <taxon>Pedaliaceae</taxon>
        <taxon>Sesamum</taxon>
    </lineage>
</organism>
<name>A0AAW2UAH8_SESRA</name>
<dbReference type="PANTHER" id="PTHR37610">
    <property type="entry name" value="CCHC-TYPE DOMAIN-CONTAINING PROTEIN"/>
    <property type="match status" value="1"/>
</dbReference>
<proteinExistence type="predicted"/>
<protein>
    <recommendedName>
        <fullName evidence="1">Retrotransposon Copia-like N-terminal domain-containing protein</fullName>
    </recommendedName>
</protein>
<accession>A0AAW2UAH8</accession>
<dbReference type="AlphaFoldDB" id="A0AAW2UAH8"/>
<dbReference type="InterPro" id="IPR029472">
    <property type="entry name" value="Copia-like_N"/>
</dbReference>
<sequence>MMLYSLSFVCLSLTWYQNLLIEALYISNLIWRWKEAMANLATSSKSQTDTETLHLQSSDHPRISLVSTQLGNNYLSWSKAMKIALSAKMKFGLINGKCSKPNEDADFEQWTRADCMVIS</sequence>
<evidence type="ECO:0000313" key="2">
    <source>
        <dbReference type="EMBL" id="KAL0412801.1"/>
    </source>
</evidence>
<gene>
    <name evidence="2" type="ORF">Sradi_1481800</name>
</gene>
<feature type="domain" description="Retrotransposon Copia-like N-terminal" evidence="1">
    <location>
        <begin position="57"/>
        <end position="102"/>
    </location>
</feature>
<comment type="caution">
    <text evidence="2">The sequence shown here is derived from an EMBL/GenBank/DDBJ whole genome shotgun (WGS) entry which is preliminary data.</text>
</comment>
<dbReference type="PANTHER" id="PTHR37610:SF40">
    <property type="entry name" value="OS01G0909600 PROTEIN"/>
    <property type="match status" value="1"/>
</dbReference>
<dbReference type="Pfam" id="PF14244">
    <property type="entry name" value="Retrotran_gag_3"/>
    <property type="match status" value="1"/>
</dbReference>
<dbReference type="EMBL" id="JACGWJ010000006">
    <property type="protein sequence ID" value="KAL0412801.1"/>
    <property type="molecule type" value="Genomic_DNA"/>
</dbReference>